<dbReference type="Proteomes" id="UP000054630">
    <property type="component" value="Unassembled WGS sequence"/>
</dbReference>
<protein>
    <submittedName>
        <fullName evidence="2">Uncharacterized protein</fullName>
    </submittedName>
</protein>
<reference evidence="2 3" key="1">
    <citation type="submission" date="2015-01" db="EMBL/GenBank/DDBJ databases">
        <title>Evolution of Trichinella species and genotypes.</title>
        <authorList>
            <person name="Korhonen P.K."/>
            <person name="Edoardo P."/>
            <person name="Giuseppe L.R."/>
            <person name="Gasser R.B."/>
        </authorList>
    </citation>
    <scope>NUCLEOTIDE SEQUENCE [LARGE SCALE GENOMIC DNA]</scope>
    <source>
        <strain evidence="2">ISS37</strain>
    </source>
</reference>
<feature type="region of interest" description="Disordered" evidence="1">
    <location>
        <begin position="16"/>
        <end position="37"/>
    </location>
</feature>
<gene>
    <name evidence="2" type="ORF">T07_12926</name>
</gene>
<evidence type="ECO:0000313" key="3">
    <source>
        <dbReference type="Proteomes" id="UP000054630"/>
    </source>
</evidence>
<organism evidence="2 3">
    <name type="scientific">Trichinella nelsoni</name>
    <dbReference type="NCBI Taxonomy" id="6336"/>
    <lineage>
        <taxon>Eukaryota</taxon>
        <taxon>Metazoa</taxon>
        <taxon>Ecdysozoa</taxon>
        <taxon>Nematoda</taxon>
        <taxon>Enoplea</taxon>
        <taxon>Dorylaimia</taxon>
        <taxon>Trichinellida</taxon>
        <taxon>Trichinellidae</taxon>
        <taxon>Trichinella</taxon>
    </lineage>
</organism>
<dbReference type="AlphaFoldDB" id="A0A0V0RTZ1"/>
<keyword evidence="3" id="KW-1185">Reference proteome</keyword>
<name>A0A0V0RTZ1_9BILA</name>
<dbReference type="EMBL" id="JYDL01000084">
    <property type="protein sequence ID" value="KRX17685.1"/>
    <property type="molecule type" value="Genomic_DNA"/>
</dbReference>
<accession>A0A0V0RTZ1</accession>
<proteinExistence type="predicted"/>
<sequence length="65" mass="7682">MKNIFTHLQIVHYEEKERGINNNKPDSKSSREMGVHVEREKRRYTIERCALKCKPKATLVLEINA</sequence>
<evidence type="ECO:0000256" key="1">
    <source>
        <dbReference type="SAM" id="MobiDB-lite"/>
    </source>
</evidence>
<evidence type="ECO:0000313" key="2">
    <source>
        <dbReference type="EMBL" id="KRX17685.1"/>
    </source>
</evidence>
<comment type="caution">
    <text evidence="2">The sequence shown here is derived from an EMBL/GenBank/DDBJ whole genome shotgun (WGS) entry which is preliminary data.</text>
</comment>